<reference evidence="1 2" key="1">
    <citation type="journal article" date="2012" name="BMC Genomics">
        <title>Comparative genomic analysis of the genus Staphylococcus including Staphylococcus aureus and its newly described sister species Staphylococcus simiae.</title>
        <authorList>
            <person name="Suzuki H."/>
            <person name="Lefebure T."/>
            <person name="Pavinski Bitar P."/>
            <person name="Stanhope M.J."/>
        </authorList>
    </citation>
    <scope>NUCLEOTIDE SEQUENCE [LARGE SCALE GENOMIC DNA]</scope>
    <source>
        <strain evidence="1 2">CCM 7213</strain>
    </source>
</reference>
<accession>G5JJF9</accession>
<sequence>KYLILSAKYILSQALGAPTSKILLGEFLQKYASWGASID</sequence>
<feature type="non-terminal residue" evidence="1">
    <location>
        <position position="1"/>
    </location>
</feature>
<evidence type="ECO:0000313" key="1">
    <source>
        <dbReference type="EMBL" id="EHJ07675.1"/>
    </source>
</evidence>
<dbReference type="AlphaFoldDB" id="G5JJF9"/>
<gene>
    <name evidence="1" type="ORF">SS7213T_08072</name>
</gene>
<keyword evidence="2" id="KW-1185">Reference proteome</keyword>
<dbReference type="EMBL" id="AEUN01000443">
    <property type="protein sequence ID" value="EHJ07675.1"/>
    <property type="molecule type" value="Genomic_DNA"/>
</dbReference>
<organism evidence="1 2">
    <name type="scientific">Staphylococcus simiae CCM 7213 = CCUG 51256</name>
    <dbReference type="NCBI Taxonomy" id="911238"/>
    <lineage>
        <taxon>Bacteria</taxon>
        <taxon>Bacillati</taxon>
        <taxon>Bacillota</taxon>
        <taxon>Bacilli</taxon>
        <taxon>Bacillales</taxon>
        <taxon>Staphylococcaceae</taxon>
        <taxon>Staphylococcus</taxon>
    </lineage>
</organism>
<name>G5JJF9_9STAP</name>
<protein>
    <submittedName>
        <fullName evidence="1">Uncharacterized protein</fullName>
    </submittedName>
</protein>
<comment type="caution">
    <text evidence="1">The sequence shown here is derived from an EMBL/GenBank/DDBJ whole genome shotgun (WGS) entry which is preliminary data.</text>
</comment>
<evidence type="ECO:0000313" key="2">
    <source>
        <dbReference type="Proteomes" id="UP000005413"/>
    </source>
</evidence>
<dbReference type="Proteomes" id="UP000005413">
    <property type="component" value="Unassembled WGS sequence"/>
</dbReference>
<proteinExistence type="predicted"/>